<reference evidence="2" key="2">
    <citation type="submission" date="2015-06" db="UniProtKB">
        <authorList>
            <consortium name="EnsemblPlants"/>
        </authorList>
    </citation>
    <scope>IDENTIFICATION</scope>
    <source>
        <strain evidence="2">DM1-3 516 R44</strain>
    </source>
</reference>
<keyword evidence="1" id="KW-0732">Signal</keyword>
<name>M0ZYG0_SOLTU</name>
<reference evidence="3" key="1">
    <citation type="journal article" date="2011" name="Nature">
        <title>Genome sequence and analysis of the tuber crop potato.</title>
        <authorList>
            <consortium name="The Potato Genome Sequencing Consortium"/>
        </authorList>
    </citation>
    <scope>NUCLEOTIDE SEQUENCE [LARGE SCALE GENOMIC DNA]</scope>
    <source>
        <strain evidence="3">cv. DM1-3 516 R44</strain>
    </source>
</reference>
<dbReference type="Proteomes" id="UP000011115">
    <property type="component" value="Unassembled WGS sequence"/>
</dbReference>
<dbReference type="Gramene" id="PGSC0003DMT400010696">
    <property type="protein sequence ID" value="PGSC0003DMT400010696"/>
    <property type="gene ID" value="PGSC0003DMG402004173"/>
</dbReference>
<proteinExistence type="predicted"/>
<feature type="signal peptide" evidence="1">
    <location>
        <begin position="1"/>
        <end position="27"/>
    </location>
</feature>
<dbReference type="AlphaFoldDB" id="M0ZYG0"/>
<dbReference type="EnsemblPlants" id="PGSC0003DMT400010696">
    <property type="protein sequence ID" value="PGSC0003DMT400010696"/>
    <property type="gene ID" value="PGSC0003DMG402004173"/>
</dbReference>
<organism evidence="2 3">
    <name type="scientific">Solanum tuberosum</name>
    <name type="common">Potato</name>
    <dbReference type="NCBI Taxonomy" id="4113"/>
    <lineage>
        <taxon>Eukaryota</taxon>
        <taxon>Viridiplantae</taxon>
        <taxon>Streptophyta</taxon>
        <taxon>Embryophyta</taxon>
        <taxon>Tracheophyta</taxon>
        <taxon>Spermatophyta</taxon>
        <taxon>Magnoliopsida</taxon>
        <taxon>eudicotyledons</taxon>
        <taxon>Gunneridae</taxon>
        <taxon>Pentapetalae</taxon>
        <taxon>asterids</taxon>
        <taxon>lamiids</taxon>
        <taxon>Solanales</taxon>
        <taxon>Solanaceae</taxon>
        <taxon>Solanoideae</taxon>
        <taxon>Solaneae</taxon>
        <taxon>Solanum</taxon>
    </lineage>
</organism>
<keyword evidence="3" id="KW-1185">Reference proteome</keyword>
<accession>M0ZYG0</accession>
<evidence type="ECO:0000313" key="3">
    <source>
        <dbReference type="Proteomes" id="UP000011115"/>
    </source>
</evidence>
<evidence type="ECO:0000313" key="2">
    <source>
        <dbReference type="EnsemblPlants" id="PGSC0003DMT400010696"/>
    </source>
</evidence>
<feature type="chain" id="PRO_5004011185" evidence="1">
    <location>
        <begin position="28"/>
        <end position="69"/>
    </location>
</feature>
<protein>
    <submittedName>
        <fullName evidence="2">Uncharacterized protein</fullName>
    </submittedName>
</protein>
<sequence>MQRHLECLPVTTFGSLLALAIELLSEASDRKNNQLLEHNRSNHGKGLILDSLIIIPSVQFHMPKDEIWP</sequence>
<evidence type="ECO:0000256" key="1">
    <source>
        <dbReference type="SAM" id="SignalP"/>
    </source>
</evidence>
<dbReference type="InParanoid" id="M0ZYG0"/>
<dbReference type="PaxDb" id="4113-PGSC0003DMT400010696"/>
<dbReference type="HOGENOM" id="CLU_2780837_0_0_1"/>